<dbReference type="RefSeq" id="XP_009493115.1">
    <property type="nucleotide sequence ID" value="XM_009494840.1"/>
</dbReference>
<reference evidence="2" key="1">
    <citation type="submission" date="2013-04" db="EMBL/GenBank/DDBJ databases">
        <title>The Genome Sequence of Fonticula alba ATCC 38817.</title>
        <authorList>
            <consortium name="The Broad Institute Genomics Platform"/>
            <person name="Russ C."/>
            <person name="Cuomo C."/>
            <person name="Burger G."/>
            <person name="Gray M.W."/>
            <person name="Holland P.W.H."/>
            <person name="King N."/>
            <person name="Lang F.B.F."/>
            <person name="Roger A.J."/>
            <person name="Ruiz-Trillo I."/>
            <person name="Brown M."/>
            <person name="Walker B."/>
            <person name="Young S."/>
            <person name="Zeng Q."/>
            <person name="Gargeya S."/>
            <person name="Fitzgerald M."/>
            <person name="Haas B."/>
            <person name="Abouelleil A."/>
            <person name="Allen A.W."/>
            <person name="Alvarado L."/>
            <person name="Arachchi H.M."/>
            <person name="Berlin A.M."/>
            <person name="Chapman S.B."/>
            <person name="Gainer-Dewar J."/>
            <person name="Goldberg J."/>
            <person name="Griggs A."/>
            <person name="Gujja S."/>
            <person name="Hansen M."/>
            <person name="Howarth C."/>
            <person name="Imamovic A."/>
            <person name="Ireland A."/>
            <person name="Larimer J."/>
            <person name="McCowan C."/>
            <person name="Murphy C."/>
            <person name="Pearson M."/>
            <person name="Poon T.W."/>
            <person name="Priest M."/>
            <person name="Roberts A."/>
            <person name="Saif S."/>
            <person name="Shea T."/>
            <person name="Sisk P."/>
            <person name="Sykes S."/>
            <person name="Wortman J."/>
            <person name="Nusbaum C."/>
            <person name="Birren B."/>
        </authorList>
    </citation>
    <scope>NUCLEOTIDE SEQUENCE [LARGE SCALE GENOMIC DNA]</scope>
    <source>
        <strain evidence="2">ATCC 38817</strain>
    </source>
</reference>
<evidence type="ECO:0000313" key="3">
    <source>
        <dbReference type="Proteomes" id="UP000030693"/>
    </source>
</evidence>
<accession>A0A058ZGB6</accession>
<feature type="compositionally biased region" description="Polar residues" evidence="1">
    <location>
        <begin position="187"/>
        <end position="209"/>
    </location>
</feature>
<organism evidence="2">
    <name type="scientific">Fonticula alba</name>
    <name type="common">Slime mold</name>
    <dbReference type="NCBI Taxonomy" id="691883"/>
    <lineage>
        <taxon>Eukaryota</taxon>
        <taxon>Rotosphaerida</taxon>
        <taxon>Fonticulaceae</taxon>
        <taxon>Fonticula</taxon>
    </lineage>
</organism>
<gene>
    <name evidence="2" type="ORF">H696_00951</name>
</gene>
<name>A0A058ZGB6_FONAL</name>
<protein>
    <submittedName>
        <fullName evidence="2">Uncharacterized protein</fullName>
    </submittedName>
</protein>
<feature type="region of interest" description="Disordered" evidence="1">
    <location>
        <begin position="1"/>
        <end position="28"/>
    </location>
</feature>
<sequence length="1097" mass="113538">MMQARAVDTPMSVRGQAAPSAKRSPSADLHVLEPTSKCGRLAADPAVGMPDALPMPLCLTFARVSTVPPGTSMDQLRGHLDPEASGFLASRATTPLPEGPPLAYRAALLQHLTDYLFTSNDLASRTSPGAAFWKVESDTWLLLNLVARATPQELGSASALTKLLRLWVEESTPRRPSPVSPRLPATRGSTPARPSSQHPVETSKQTPSQDAAAVDHVLHLLRRGQLKEALQPSGPGGVWLSPFLRSLAQGALSADDPLFANRTLWKRTCLGAALGADIPLGERALLGALAGKPLLFAHAFHPGLPGPPGVAAPGPGGSSPPGSPLVGALADPTDTAVFRAAAAAASEALDRRWEDLFWMHCLTQDERLADEAHQHRGRFSAALGLNPLCGLGHLLAVAEQEPGIQDEAGSLASQAPDALVMDLFADAGIVDPLDPASSAGCSLPRLWRLLQRDIALQRPWQALDRCFHFLQAQVPGGLLQLIGKDSNALRPLVPFVQVLRFATHLGLALAEDSVVGVPTPARQHTVDTLACLYGILLACTQMPGALAFSLASDLPADDLPNQWLAAPVYLSSLALAESTFGHLLAVHFAGCPDLSHIPAGRARVRALMASLPERHPTVLTDAPLDDLASAEAALLWSLIRLPTGLTPTALDQLAIALPPAESPGSEVVGAALRGRLDAAAMLGLPAPPDDPMDIDTGLADGSLADELDRIPEDAHLVHWRQVRRALLLGSPADQDWLRAVNTLTWLVHLLPVPGILARRVESGRQLAAGVVDEHLASLAGSDADAGAGAGGAARPYLSMLSHAGLLLRRALAAGRLDAVRAVLAGPGARGLLADMAGSAADLGTGGPAAGAPGAASVRLAGALCTAFEAAAQALALASPSIMDSASAAGDHAGALATARRLLVDLSQSLGQARLEDLANEADVLPSDGPAPMGAADAVGVPLPVVCSLLAAATPAAPADSNQERAELALLRSAYLPVVALWVARLDARALASAGSLAAPATGDDTATAWVLRPEGTKSIIFGLGPDLTSSQATEATTPEAKRAESWLQIAGSDPTLAPHPLFPSGLMASPPMSQKTACELIALARSSLLRSMDTSSR</sequence>
<proteinExistence type="predicted"/>
<evidence type="ECO:0000313" key="2">
    <source>
        <dbReference type="EMBL" id="KCV73414.1"/>
    </source>
</evidence>
<dbReference type="EMBL" id="KB932201">
    <property type="protein sequence ID" value="KCV73414.1"/>
    <property type="molecule type" value="Genomic_DNA"/>
</dbReference>
<dbReference type="AlphaFoldDB" id="A0A058ZGB6"/>
<dbReference type="GeneID" id="20525676"/>
<feature type="region of interest" description="Disordered" evidence="1">
    <location>
        <begin position="171"/>
        <end position="211"/>
    </location>
</feature>
<keyword evidence="3" id="KW-1185">Reference proteome</keyword>
<dbReference type="Proteomes" id="UP000030693">
    <property type="component" value="Unassembled WGS sequence"/>
</dbReference>
<feature type="region of interest" description="Disordered" evidence="1">
    <location>
        <begin position="307"/>
        <end position="327"/>
    </location>
</feature>
<evidence type="ECO:0000256" key="1">
    <source>
        <dbReference type="SAM" id="MobiDB-lite"/>
    </source>
</evidence>